<keyword evidence="4" id="KW-1185">Reference proteome</keyword>
<feature type="coiled-coil region" evidence="1">
    <location>
        <begin position="551"/>
        <end position="606"/>
    </location>
</feature>
<feature type="region of interest" description="Disordered" evidence="2">
    <location>
        <begin position="1429"/>
        <end position="1476"/>
    </location>
</feature>
<comment type="caution">
    <text evidence="3">The sequence shown here is derived from an EMBL/GenBank/DDBJ whole genome shotgun (WGS) entry which is preliminary data.</text>
</comment>
<feature type="region of interest" description="Disordered" evidence="2">
    <location>
        <begin position="1505"/>
        <end position="1525"/>
    </location>
</feature>
<feature type="coiled-coil region" evidence="1">
    <location>
        <begin position="1009"/>
        <end position="1124"/>
    </location>
</feature>
<proteinExistence type="predicted"/>
<feature type="compositionally biased region" description="Low complexity" evidence="2">
    <location>
        <begin position="1703"/>
        <end position="1718"/>
    </location>
</feature>
<feature type="compositionally biased region" description="Basic and acidic residues" evidence="2">
    <location>
        <begin position="1153"/>
        <end position="1163"/>
    </location>
</feature>
<evidence type="ECO:0000313" key="4">
    <source>
        <dbReference type="Proteomes" id="UP000186176"/>
    </source>
</evidence>
<feature type="compositionally biased region" description="Low complexity" evidence="2">
    <location>
        <begin position="1432"/>
        <end position="1474"/>
    </location>
</feature>
<feature type="coiled-coil region" evidence="1">
    <location>
        <begin position="354"/>
        <end position="437"/>
    </location>
</feature>
<evidence type="ECO:0000313" key="3">
    <source>
        <dbReference type="EMBL" id="OII72451.1"/>
    </source>
</evidence>
<protein>
    <recommendedName>
        <fullName evidence="5">Nucleoprotein TPR</fullName>
    </recommendedName>
</protein>
<name>A0A1J4MG59_9CRYT</name>
<feature type="compositionally biased region" description="Low complexity" evidence="2">
    <location>
        <begin position="1514"/>
        <end position="1525"/>
    </location>
</feature>
<dbReference type="PANTHER" id="PTHR18898">
    <property type="entry name" value="NUCLEOPROTEIN TPR-RELATED"/>
    <property type="match status" value="1"/>
</dbReference>
<sequence>MEQGGVLKTLDKEDSSVKELVVEKKDDKRIGQENSDLIEENERLKLRIKELEEKFYMESLDEGGGDDRRNQVSVLTEQLVQERNENERLQENLSGLQESLVKSKKKLLEFQQKVYDSEIISSRSQHESKILEQEKNALQDSLKKYQEEAGVMENKIKELYTSKNNILLESTKKISDLEVSCRDFEHKIALIQKSRDELEMEYSKTCDELRRVKSDLDFAKGHYEGKIKIKEEAIRLKEEQVQQVQSLLDMSISTAQNLESEIEKLRSGITEEGHHRDEEILRGSLGGALREQSQTTGLNKFGGKQLTDKQALEILVKIFGETYILGEASSKVEDTLDGPEEGSGTTTSGGRRILIDLLTQLEDYQQSMDELRNQNQALKEDLKEFQYHLRVTVPDFELTREKFESLQAENNFAIQQIQSLTQERRTLIHEVSELKTLWQHEAKKREIYEEQCKMITQNFNRIINNTGAIDIFGNDLENQNSKFSTDLEMRRDLEYVVPENIGEREQIYENVIANKTMVEKMYSDIIEQNTQLKIQVSRLIEGIELDSQIQIRKLTSDIASYKDQFERIHNERDELVSQYQALISKLEEENNKLKHEKDLAKESIDKDDEGKREEGNIQSEKVIVGDPTMNPNIFVKQLGEVTEMCKTLSEKLTSEIESSTQCKSELSRYKAQCEYMESMGERNRKRLDELFEERDGLYMQLNDLRRQQDRKDSQVQELKDRISSKESEIMDLKRENEHQRQSISSLNACISDLRSDIEQGIKQRSQDNALQRDVISQLQGELEGKCVEINSMRKSQDAILQREFEESQRLRQQLRAEHDRYQGLESKIKDLQNEKENLERRLTEIENEVETKKNRLSSIGVFGLATSSPESSEIKSSVRNSINISGFNSNIGIEDMDEGCKDHSNIETEVSKLRVQLEESRKLQNYWKELVQSVEKQLETKTRDLEELRVIEENLKGELESRREEAKQMEEESQKELTRLNESISAMTLRISSIDEEIAKRESTLRENLSQVTEENLILKKETEELRQMEQDLRGQYQNIVRMHSLDIERLQNMNKQCIELKEELGTLRENSRKSDDENTNLVMEMQNDILHLRRQLESYTKKYETAKTDNINLREMMNKLKTEHQLPSGFESMLDMAMVSASLVEGGDGEEGNGKVSDERRQSIQSASGSGGSSSTNSSSVTASLLLMRKVQTLTSSVEELDTKLDESKIEIQRLTFERKSLREENEVLQRRLTEELERASEFASKAEANESTLIRLGELVTLRESNDRLRRELIQATERHSNLEKRLEQESRQSDPLRCEISKLEAQVENLKSLCEEKSALSRSWEEQYNRVLLNYENMNPNEISQMKEEISKLKVLNEELKDTLGTKTQEIEKLQIEKQQEHVGFEELQLTKQQMEQLRKVYMSTNQKLKEERNKCTRLENELKRLNSQTQTQTQTQPQIQVGVSSNLNSSNSQDGSNSNNNSQSYKPSSQEIKSISQATENLVSTVLKLAKLSILRMESEGVGGNTQTQSGSSSSSSLVVSPSGINTATLNTLNSNNVIPESTFSGVTSDNATTAALGNSNTITTSTSSIATTNNTATVITNNSSSMTDTTGAGATATPPVSFQPLPPPPPPPPPHLPSNPTQTQGSGSGSGSGLGSGSGSGSGLMETQTTVSGNSIPYTNPSDSTKQQRIQENSGSSSFFPAQKKRPLTGGCTETKETANQNNQENTQTTSST</sequence>
<evidence type="ECO:0000256" key="1">
    <source>
        <dbReference type="SAM" id="Coils"/>
    </source>
</evidence>
<evidence type="ECO:0008006" key="5">
    <source>
        <dbReference type="Google" id="ProtNLM"/>
    </source>
</evidence>
<dbReference type="EMBL" id="LRBP01000022">
    <property type="protein sequence ID" value="OII72451.1"/>
    <property type="molecule type" value="Genomic_DNA"/>
</dbReference>
<feature type="coiled-coil region" evidence="1">
    <location>
        <begin position="931"/>
        <end position="983"/>
    </location>
</feature>
<keyword evidence="1" id="KW-0175">Coiled coil</keyword>
<dbReference type="GO" id="GO:0017056">
    <property type="term" value="F:structural constituent of nuclear pore"/>
    <property type="evidence" value="ECO:0007669"/>
    <property type="project" value="TreeGrafter"/>
</dbReference>
<feature type="region of interest" description="Disordered" evidence="2">
    <location>
        <begin position="1146"/>
        <end position="1180"/>
    </location>
</feature>
<feature type="compositionally biased region" description="Low complexity" evidence="2">
    <location>
        <begin position="1585"/>
        <end position="1608"/>
    </location>
</feature>
<feature type="compositionally biased region" description="Polar residues" evidence="2">
    <location>
        <begin position="1650"/>
        <end position="1685"/>
    </location>
</feature>
<gene>
    <name evidence="3" type="ORF">cubi_00446</name>
</gene>
<dbReference type="GO" id="GO:0006406">
    <property type="term" value="P:mRNA export from nucleus"/>
    <property type="evidence" value="ECO:0007669"/>
    <property type="project" value="TreeGrafter"/>
</dbReference>
<dbReference type="OrthoDB" id="343070at2759"/>
<dbReference type="GeneID" id="39977239"/>
<evidence type="ECO:0000256" key="2">
    <source>
        <dbReference type="SAM" id="MobiDB-lite"/>
    </source>
</evidence>
<feature type="compositionally biased region" description="Pro residues" evidence="2">
    <location>
        <begin position="1609"/>
        <end position="1622"/>
    </location>
</feature>
<dbReference type="PANTHER" id="PTHR18898:SF2">
    <property type="entry name" value="NUCLEOPROTEIN TPR"/>
    <property type="match status" value="1"/>
</dbReference>
<dbReference type="VEuPathDB" id="CryptoDB:cubi_00446"/>
<dbReference type="RefSeq" id="XP_028873949.1">
    <property type="nucleotide sequence ID" value="XM_029017460.1"/>
</dbReference>
<feature type="coiled-coil region" evidence="1">
    <location>
        <begin position="687"/>
        <end position="742"/>
    </location>
</feature>
<dbReference type="Proteomes" id="UP000186176">
    <property type="component" value="Unassembled WGS sequence"/>
</dbReference>
<accession>A0A1J4MG59</accession>
<dbReference type="GO" id="GO:0005643">
    <property type="term" value="C:nuclear pore"/>
    <property type="evidence" value="ECO:0007669"/>
    <property type="project" value="TreeGrafter"/>
</dbReference>
<feature type="coiled-coil region" evidence="1">
    <location>
        <begin position="34"/>
        <end position="247"/>
    </location>
</feature>
<reference evidence="3 4" key="1">
    <citation type="submission" date="2016-10" db="EMBL/GenBank/DDBJ databases">
        <title>Reductive evolution of mitochondrial metabolism and differential evolution of invasion-related proteins in Cryptosporidium.</title>
        <authorList>
            <person name="Liu S."/>
            <person name="Roellig D.M."/>
            <person name="Guo Y."/>
            <person name="Li N."/>
            <person name="Frace M.A."/>
            <person name="Tang K."/>
            <person name="Zhang L."/>
            <person name="Feng Y."/>
            <person name="Xiao L."/>
        </authorList>
    </citation>
    <scope>NUCLEOTIDE SEQUENCE [LARGE SCALE GENOMIC DNA]</scope>
    <source>
        <strain evidence="3">39726</strain>
    </source>
</reference>
<feature type="coiled-coil region" evidence="1">
    <location>
        <begin position="807"/>
        <end position="855"/>
    </location>
</feature>
<organism evidence="3 4">
    <name type="scientific">Cryptosporidium ubiquitum</name>
    <dbReference type="NCBI Taxonomy" id="857276"/>
    <lineage>
        <taxon>Eukaryota</taxon>
        <taxon>Sar</taxon>
        <taxon>Alveolata</taxon>
        <taxon>Apicomplexa</taxon>
        <taxon>Conoidasida</taxon>
        <taxon>Coccidia</taxon>
        <taxon>Eucoccidiorida</taxon>
        <taxon>Eimeriorina</taxon>
        <taxon>Cryptosporidiidae</taxon>
        <taxon>Cryptosporidium</taxon>
    </lineage>
</organism>
<feature type="region of interest" description="Disordered" evidence="2">
    <location>
        <begin position="1585"/>
        <end position="1718"/>
    </location>
</feature>
<feature type="compositionally biased region" description="Gly residues" evidence="2">
    <location>
        <begin position="1631"/>
        <end position="1647"/>
    </location>
</feature>